<organism evidence="6 7">
    <name type="scientific">Geodia barretti</name>
    <name type="common">Barrett's horny sponge</name>
    <dbReference type="NCBI Taxonomy" id="519541"/>
    <lineage>
        <taxon>Eukaryota</taxon>
        <taxon>Metazoa</taxon>
        <taxon>Porifera</taxon>
        <taxon>Demospongiae</taxon>
        <taxon>Heteroscleromorpha</taxon>
        <taxon>Tetractinellida</taxon>
        <taxon>Astrophorina</taxon>
        <taxon>Geodiidae</taxon>
        <taxon>Geodia</taxon>
    </lineage>
</organism>
<evidence type="ECO:0000259" key="5">
    <source>
        <dbReference type="PROSITE" id="PS50089"/>
    </source>
</evidence>
<gene>
    <name evidence="6" type="ORF">GBAR_LOCUS26028</name>
</gene>
<proteinExistence type="predicted"/>
<accession>A0AA35THL6</accession>
<evidence type="ECO:0000313" key="7">
    <source>
        <dbReference type="Proteomes" id="UP001174909"/>
    </source>
</evidence>
<protein>
    <submittedName>
        <fullName evidence="6">E3 ubiquitin-protein ligase TRIM56</fullName>
    </submittedName>
</protein>
<keyword evidence="2 4" id="KW-0863">Zinc-finger</keyword>
<dbReference type="AlphaFoldDB" id="A0AA35THL6"/>
<dbReference type="PANTHER" id="PTHR25462:SF296">
    <property type="entry name" value="MEIOTIC P26, ISOFORM F"/>
    <property type="match status" value="1"/>
</dbReference>
<sequence length="157" mass="17562">MAEGPDHRDKPLEELEREITCAVCQEVYQQAKLLPCNHYYCSTCIEKMAAASRGRPLHCPECRKETSLPPGGAAALEPAFFVERMKDVYGKMAKAEGKVEAVCEQCSQPVCRLLPAVRGDFICGDCAQSHKKMRAFGDHAVVSLEDLKKGWRKEHYC</sequence>
<reference evidence="6" key="1">
    <citation type="submission" date="2023-03" db="EMBL/GenBank/DDBJ databases">
        <authorList>
            <person name="Steffen K."/>
            <person name="Cardenas P."/>
        </authorList>
    </citation>
    <scope>NUCLEOTIDE SEQUENCE</scope>
</reference>
<dbReference type="SUPFAM" id="SSF57850">
    <property type="entry name" value="RING/U-box"/>
    <property type="match status" value="1"/>
</dbReference>
<dbReference type="PANTHER" id="PTHR25462">
    <property type="entry name" value="BONUS, ISOFORM C-RELATED"/>
    <property type="match status" value="1"/>
</dbReference>
<keyword evidence="1" id="KW-0479">Metal-binding</keyword>
<dbReference type="InterPro" id="IPR013083">
    <property type="entry name" value="Znf_RING/FYVE/PHD"/>
</dbReference>
<evidence type="ECO:0000256" key="3">
    <source>
        <dbReference type="ARBA" id="ARBA00022833"/>
    </source>
</evidence>
<name>A0AA35THL6_GEOBA</name>
<comment type="caution">
    <text evidence="6">The sequence shown here is derived from an EMBL/GenBank/DDBJ whole genome shotgun (WGS) entry which is preliminary data.</text>
</comment>
<dbReference type="PROSITE" id="PS00518">
    <property type="entry name" value="ZF_RING_1"/>
    <property type="match status" value="1"/>
</dbReference>
<keyword evidence="7" id="KW-1185">Reference proteome</keyword>
<dbReference type="InterPro" id="IPR017907">
    <property type="entry name" value="Znf_RING_CS"/>
</dbReference>
<dbReference type="EMBL" id="CASHTH010003608">
    <property type="protein sequence ID" value="CAI8047106.1"/>
    <property type="molecule type" value="Genomic_DNA"/>
</dbReference>
<dbReference type="InterPro" id="IPR047153">
    <property type="entry name" value="TRIM45/56/19-like"/>
</dbReference>
<dbReference type="PROSITE" id="PS50089">
    <property type="entry name" value="ZF_RING_2"/>
    <property type="match status" value="1"/>
</dbReference>
<keyword evidence="3" id="KW-0862">Zinc</keyword>
<dbReference type="Gene3D" id="3.30.40.10">
    <property type="entry name" value="Zinc/RING finger domain, C3HC4 (zinc finger)"/>
    <property type="match status" value="1"/>
</dbReference>
<evidence type="ECO:0000256" key="2">
    <source>
        <dbReference type="ARBA" id="ARBA00022771"/>
    </source>
</evidence>
<dbReference type="Proteomes" id="UP001174909">
    <property type="component" value="Unassembled WGS sequence"/>
</dbReference>
<evidence type="ECO:0000256" key="4">
    <source>
        <dbReference type="PROSITE-ProRule" id="PRU00175"/>
    </source>
</evidence>
<dbReference type="SMART" id="SM00184">
    <property type="entry name" value="RING"/>
    <property type="match status" value="1"/>
</dbReference>
<dbReference type="InterPro" id="IPR018957">
    <property type="entry name" value="Znf_C3HC4_RING-type"/>
</dbReference>
<dbReference type="Pfam" id="PF00097">
    <property type="entry name" value="zf-C3HC4"/>
    <property type="match status" value="1"/>
</dbReference>
<evidence type="ECO:0000313" key="6">
    <source>
        <dbReference type="EMBL" id="CAI8047106.1"/>
    </source>
</evidence>
<evidence type="ECO:0000256" key="1">
    <source>
        <dbReference type="ARBA" id="ARBA00022723"/>
    </source>
</evidence>
<dbReference type="GO" id="GO:0008270">
    <property type="term" value="F:zinc ion binding"/>
    <property type="evidence" value="ECO:0007669"/>
    <property type="project" value="UniProtKB-KW"/>
</dbReference>
<feature type="domain" description="RING-type" evidence="5">
    <location>
        <begin position="21"/>
        <end position="63"/>
    </location>
</feature>
<dbReference type="InterPro" id="IPR001841">
    <property type="entry name" value="Znf_RING"/>
</dbReference>